<dbReference type="PANTHER" id="PTHR43337:SF1">
    <property type="entry name" value="XANTHINE_URACIL PERMEASE C887.17-RELATED"/>
    <property type="match status" value="1"/>
</dbReference>
<feature type="transmembrane region" description="Helical" evidence="9">
    <location>
        <begin position="290"/>
        <end position="312"/>
    </location>
</feature>
<evidence type="ECO:0000256" key="7">
    <source>
        <dbReference type="ARBA" id="ARBA00023136"/>
    </source>
</evidence>
<dbReference type="GO" id="GO:0005345">
    <property type="term" value="F:purine nucleobase transmembrane transporter activity"/>
    <property type="evidence" value="ECO:0007669"/>
    <property type="project" value="TreeGrafter"/>
</dbReference>
<evidence type="ECO:0000256" key="6">
    <source>
        <dbReference type="ARBA" id="ARBA00022989"/>
    </source>
</evidence>
<gene>
    <name evidence="10" type="ORF">SAMN04488025_1133</name>
</gene>
<evidence type="ECO:0000256" key="3">
    <source>
        <dbReference type="ARBA" id="ARBA00022448"/>
    </source>
</evidence>
<dbReference type="InterPro" id="IPR006043">
    <property type="entry name" value="NCS2"/>
</dbReference>
<evidence type="ECO:0000256" key="4">
    <source>
        <dbReference type="ARBA" id="ARBA00022475"/>
    </source>
</evidence>
<dbReference type="AlphaFoldDB" id="A0A1I2NGK6"/>
<feature type="transmembrane region" description="Helical" evidence="9">
    <location>
        <begin position="241"/>
        <end position="269"/>
    </location>
</feature>
<dbReference type="PANTHER" id="PTHR43337">
    <property type="entry name" value="XANTHINE/URACIL PERMEASE C887.17-RELATED"/>
    <property type="match status" value="1"/>
</dbReference>
<keyword evidence="3 8" id="KW-0813">Transport</keyword>
<feature type="transmembrane region" description="Helical" evidence="9">
    <location>
        <begin position="102"/>
        <end position="121"/>
    </location>
</feature>
<feature type="transmembrane region" description="Helical" evidence="9">
    <location>
        <begin position="423"/>
        <end position="441"/>
    </location>
</feature>
<proteinExistence type="inferred from homology"/>
<dbReference type="PIRSF" id="PIRSF005353">
    <property type="entry name" value="PbuG"/>
    <property type="match status" value="1"/>
</dbReference>
<dbReference type="InterPro" id="IPR045018">
    <property type="entry name" value="Azg-like"/>
</dbReference>
<dbReference type="InterPro" id="IPR026033">
    <property type="entry name" value="Azg-like_bact_archaea"/>
</dbReference>
<accession>A0A1I2NGK6</accession>
<feature type="transmembrane region" description="Helical" evidence="9">
    <location>
        <begin position="382"/>
        <end position="411"/>
    </location>
</feature>
<feature type="transmembrane region" description="Helical" evidence="9">
    <location>
        <begin position="57"/>
        <end position="82"/>
    </location>
</feature>
<evidence type="ECO:0000256" key="5">
    <source>
        <dbReference type="ARBA" id="ARBA00022692"/>
    </source>
</evidence>
<evidence type="ECO:0000313" key="11">
    <source>
        <dbReference type="Proteomes" id="UP000198661"/>
    </source>
</evidence>
<feature type="transmembrane region" description="Helical" evidence="9">
    <location>
        <begin position="202"/>
        <end position="221"/>
    </location>
</feature>
<dbReference type="Proteomes" id="UP000198661">
    <property type="component" value="Unassembled WGS sequence"/>
</dbReference>
<feature type="transmembrane region" description="Helical" evidence="9">
    <location>
        <begin position="175"/>
        <end position="195"/>
    </location>
</feature>
<feature type="transmembrane region" description="Helical" evidence="9">
    <location>
        <begin position="25"/>
        <end position="45"/>
    </location>
</feature>
<evidence type="ECO:0000313" key="10">
    <source>
        <dbReference type="EMBL" id="SFG03034.1"/>
    </source>
</evidence>
<feature type="transmembrane region" description="Helical" evidence="9">
    <location>
        <begin position="351"/>
        <end position="370"/>
    </location>
</feature>
<comment type="subcellular location">
    <subcellularLocation>
        <location evidence="1 8">Cell membrane</location>
        <topology evidence="1 8">Multi-pass membrane protein</topology>
    </subcellularLocation>
</comment>
<evidence type="ECO:0000256" key="2">
    <source>
        <dbReference type="ARBA" id="ARBA00005697"/>
    </source>
</evidence>
<keyword evidence="5 8" id="KW-0812">Transmembrane</keyword>
<protein>
    <submittedName>
        <fullName evidence="10">Putative MFS transporter, AGZA family, xanthine/uracil permease</fullName>
    </submittedName>
</protein>
<evidence type="ECO:0000256" key="9">
    <source>
        <dbReference type="SAM" id="Phobius"/>
    </source>
</evidence>
<organism evidence="10 11">
    <name type="scientific">Planifilum fulgidum</name>
    <dbReference type="NCBI Taxonomy" id="201973"/>
    <lineage>
        <taxon>Bacteria</taxon>
        <taxon>Bacillati</taxon>
        <taxon>Bacillota</taxon>
        <taxon>Bacilli</taxon>
        <taxon>Bacillales</taxon>
        <taxon>Thermoactinomycetaceae</taxon>
        <taxon>Planifilum</taxon>
    </lineage>
</organism>
<dbReference type="OrthoDB" id="9808458at2"/>
<sequence>MSKGLPGLDRWFRLTESGTNWRREVLAGTTTFLTMAYILLVNPFMLGQEGGMDFGAVFVATAIASAIGTLLMGLLANYPIALAPGMGLNAYFTYTVVQGMGVPWQTALGAVFISGVIFLLLTATRIREMIINVIPSGMKHAVSAGIGLFIAFIGLKNAQIIVGSEATFVALNPDLLQKDILLTLFGLVVTVLLMIRKVKGAVLLGMLVTAVVGVVSGVVAAPKGIFSAPPSLAPTFLKMDIAGALDIGLFTVIFAFLFVDLFDTAGTLVGVSSQAGLLKDNKLPRAGRALMADSLATISGAALGTSTVTSYIESSAGVAAGGRTGLTAVTTAGWFLIALFFFPLVESFASVAAITSPALIIVGVLMAGSLREIDWKDLSEAVPAFLTVLMMPMSFSIATGIAVGFILYPIGKIFAGKWRQVHPIMYVLAVLFITRFAFLGAI</sequence>
<name>A0A1I2NGK6_9BACL</name>
<dbReference type="STRING" id="201973.SAMN04488025_1133"/>
<feature type="transmembrane region" description="Helical" evidence="9">
    <location>
        <begin position="141"/>
        <end position="163"/>
    </location>
</feature>
<feature type="transmembrane region" description="Helical" evidence="9">
    <location>
        <begin position="324"/>
        <end position="344"/>
    </location>
</feature>
<comment type="similarity">
    <text evidence="2 8">Belongs to the nucleobase:cation symporter-2 (NCS2) (TC 2.A.40) family. Azg-like subfamily.</text>
</comment>
<evidence type="ECO:0000256" key="1">
    <source>
        <dbReference type="ARBA" id="ARBA00004651"/>
    </source>
</evidence>
<keyword evidence="6 8" id="KW-1133">Transmembrane helix</keyword>
<dbReference type="Pfam" id="PF00860">
    <property type="entry name" value="Xan_ur_permease"/>
    <property type="match status" value="1"/>
</dbReference>
<reference evidence="10 11" key="1">
    <citation type="submission" date="2016-10" db="EMBL/GenBank/DDBJ databases">
        <authorList>
            <person name="de Groot N.N."/>
        </authorList>
    </citation>
    <scope>NUCLEOTIDE SEQUENCE [LARGE SCALE GENOMIC DNA]</scope>
    <source>
        <strain evidence="10 11">DSM 44945</strain>
    </source>
</reference>
<keyword evidence="7 8" id="KW-0472">Membrane</keyword>
<keyword evidence="11" id="KW-1185">Reference proteome</keyword>
<keyword evidence="4 8" id="KW-1003">Cell membrane</keyword>
<evidence type="ECO:0000256" key="8">
    <source>
        <dbReference type="PIRNR" id="PIRNR005353"/>
    </source>
</evidence>
<dbReference type="GO" id="GO:0005886">
    <property type="term" value="C:plasma membrane"/>
    <property type="evidence" value="ECO:0007669"/>
    <property type="project" value="UniProtKB-SubCell"/>
</dbReference>
<dbReference type="EMBL" id="FOOK01000013">
    <property type="protein sequence ID" value="SFG03034.1"/>
    <property type="molecule type" value="Genomic_DNA"/>
</dbReference>